<dbReference type="NCBIfam" id="TIGR00230">
    <property type="entry name" value="sfsA"/>
    <property type="match status" value="1"/>
</dbReference>
<dbReference type="Gene3D" id="3.40.1350.60">
    <property type="match status" value="1"/>
</dbReference>
<sequence length="336" mass="36223">MYPLLKHPVYGGRVTLRTAYGILCGRAMRHTSVVQLTGAKPALGSIEPASLLTYETMVPARLLRRYKRFLGDVELRVDAQDEDAAPSTTQAVIHVPNTGPMTGLLDELPSRVALSLSANLKRKYAHSLEWIHLQKEAVWVGVHSARANAMAKELLSTHCLTGLPDYDNITPEVRFGRNGASRVDFLLQHSKSNTQCHVEVKSVTLAATSEAGDRLALFPDTVSTRAQRHVSELMAVARAGGQAALLFLVQRSDCVAFAPCHECDPVYAEGVVAAAAAGVRLLAAAVAFDPGAGCVRYCGQLPVLLQYQLRDGQTLRAPAALSRQKLAGAGKRPRKA</sequence>
<evidence type="ECO:0000313" key="3">
    <source>
        <dbReference type="EMBL" id="JAT73170.1"/>
    </source>
</evidence>
<dbReference type="Pfam" id="PF17746">
    <property type="entry name" value="SfsA_N"/>
    <property type="match status" value="1"/>
</dbReference>
<feature type="domain" description="SfsA N-terminal OB" evidence="2">
    <location>
        <begin position="63"/>
        <end position="142"/>
    </location>
</feature>
<dbReference type="InterPro" id="IPR005224">
    <property type="entry name" value="SfsA"/>
</dbReference>
<evidence type="ECO:0000259" key="1">
    <source>
        <dbReference type="Pfam" id="PF03749"/>
    </source>
</evidence>
<dbReference type="HAMAP" id="MF_00095">
    <property type="entry name" value="SfsA"/>
    <property type="match status" value="1"/>
</dbReference>
<accession>A0A1D2A1U0</accession>
<evidence type="ECO:0000259" key="2">
    <source>
        <dbReference type="Pfam" id="PF17746"/>
    </source>
</evidence>
<dbReference type="CDD" id="cd22359">
    <property type="entry name" value="SfsA-like_bacterial"/>
    <property type="match status" value="1"/>
</dbReference>
<evidence type="ECO:0008006" key="4">
    <source>
        <dbReference type="Google" id="ProtNLM"/>
    </source>
</evidence>
<protein>
    <recommendedName>
        <fullName evidence="4">Sugar fermentation stimulation protein homolog</fullName>
    </recommendedName>
</protein>
<proteinExistence type="inferred from homology"/>
<dbReference type="InterPro" id="IPR040452">
    <property type="entry name" value="SfsA_C"/>
</dbReference>
<dbReference type="EMBL" id="GDKF01005452">
    <property type="protein sequence ID" value="JAT73170.1"/>
    <property type="molecule type" value="Transcribed_RNA"/>
</dbReference>
<feature type="domain" description="Sugar fermentation stimulation protein C-terminal" evidence="1">
    <location>
        <begin position="146"/>
        <end position="290"/>
    </location>
</feature>
<dbReference type="GO" id="GO:0003677">
    <property type="term" value="F:DNA binding"/>
    <property type="evidence" value="ECO:0007669"/>
    <property type="project" value="InterPro"/>
</dbReference>
<dbReference type="InterPro" id="IPR041465">
    <property type="entry name" value="SfsA_N"/>
</dbReference>
<dbReference type="Pfam" id="PF03749">
    <property type="entry name" value="SfsA"/>
    <property type="match status" value="1"/>
</dbReference>
<organism evidence="3">
    <name type="scientific">Auxenochlorella protothecoides</name>
    <name type="common">Green microalga</name>
    <name type="synonym">Chlorella protothecoides</name>
    <dbReference type="NCBI Taxonomy" id="3075"/>
    <lineage>
        <taxon>Eukaryota</taxon>
        <taxon>Viridiplantae</taxon>
        <taxon>Chlorophyta</taxon>
        <taxon>core chlorophytes</taxon>
        <taxon>Trebouxiophyceae</taxon>
        <taxon>Chlorellales</taxon>
        <taxon>Chlorellaceae</taxon>
        <taxon>Auxenochlorella</taxon>
    </lineage>
</organism>
<dbReference type="Gene3D" id="2.40.50.580">
    <property type="match status" value="1"/>
</dbReference>
<gene>
    <name evidence="3" type="ORF">g.14887</name>
</gene>
<dbReference type="AlphaFoldDB" id="A0A1D2A1U0"/>
<dbReference type="PANTHER" id="PTHR30545">
    <property type="entry name" value="SUGAR FERMENTATION STIMULATION PROTEIN A"/>
    <property type="match status" value="1"/>
</dbReference>
<name>A0A1D2A1U0_AUXPR</name>
<reference evidence="3" key="1">
    <citation type="submission" date="2015-08" db="EMBL/GenBank/DDBJ databases">
        <authorList>
            <person name="Babu N.S."/>
            <person name="Beckwith C.J."/>
            <person name="Beseler K.G."/>
            <person name="Brison A."/>
            <person name="Carone J.V."/>
            <person name="Caskin T.P."/>
            <person name="Diamond M."/>
            <person name="Durham M.E."/>
            <person name="Foxe J.M."/>
            <person name="Go M."/>
            <person name="Henderson B.A."/>
            <person name="Jones I.B."/>
            <person name="McGettigan J.A."/>
            <person name="Micheletti S.J."/>
            <person name="Nasrallah M.E."/>
            <person name="Ortiz D."/>
            <person name="Piller C.R."/>
            <person name="Privatt S.R."/>
            <person name="Schneider S.L."/>
            <person name="Sharp S."/>
            <person name="Smith T.C."/>
            <person name="Stanton J.D."/>
            <person name="Ullery H.E."/>
            <person name="Wilson R.J."/>
            <person name="Serrano M.G."/>
            <person name="Buck G."/>
            <person name="Lee V."/>
            <person name="Wang Y."/>
            <person name="Carvalho R."/>
            <person name="Voegtly L."/>
            <person name="Shi R."/>
            <person name="Duckworth R."/>
            <person name="Johnson A."/>
            <person name="Loviza R."/>
            <person name="Walstead R."/>
            <person name="Shah Z."/>
            <person name="Kiflezghi M."/>
            <person name="Wade K."/>
            <person name="Ball S.L."/>
            <person name="Bradley K.W."/>
            <person name="Asai D.J."/>
            <person name="Bowman C.A."/>
            <person name="Russell D.A."/>
            <person name="Pope W.H."/>
            <person name="Jacobs-Sera D."/>
            <person name="Hendrix R.W."/>
            <person name="Hatfull G.F."/>
        </authorList>
    </citation>
    <scope>NUCLEOTIDE SEQUENCE</scope>
</reference>
<dbReference type="PANTHER" id="PTHR30545:SF2">
    <property type="entry name" value="SUGAR FERMENTATION STIMULATION PROTEIN A"/>
    <property type="match status" value="1"/>
</dbReference>